<protein>
    <recommendedName>
        <fullName evidence="2">Winged helix-turn helix domain-containing protein</fullName>
    </recommendedName>
</protein>
<evidence type="ECO:0000313" key="3">
    <source>
        <dbReference type="EMBL" id="AZG78735.1"/>
    </source>
</evidence>
<proteinExistence type="predicted"/>
<name>A0A3G8MBS2_9HYPH</name>
<accession>A0A3G8MBS2</accession>
<organism evidence="3 4">
    <name type="scientific">Methylocystis rosea</name>
    <dbReference type="NCBI Taxonomy" id="173366"/>
    <lineage>
        <taxon>Bacteria</taxon>
        <taxon>Pseudomonadati</taxon>
        <taxon>Pseudomonadota</taxon>
        <taxon>Alphaproteobacteria</taxon>
        <taxon>Hyphomicrobiales</taxon>
        <taxon>Methylocystaceae</taxon>
        <taxon>Methylocystis</taxon>
    </lineage>
</organism>
<dbReference type="Pfam" id="PF13592">
    <property type="entry name" value="HTH_33"/>
    <property type="match status" value="1"/>
</dbReference>
<evidence type="ECO:0000313" key="4">
    <source>
        <dbReference type="Proteomes" id="UP000273982"/>
    </source>
</evidence>
<keyword evidence="3" id="KW-0614">Plasmid</keyword>
<feature type="domain" description="Winged helix-turn helix" evidence="2">
    <location>
        <begin position="109"/>
        <end position="170"/>
    </location>
</feature>
<geneLocation type="plasmid" evidence="4">
    <name>pgw6_1</name>
</geneLocation>
<dbReference type="Pfam" id="PF13551">
    <property type="entry name" value="HTH_29"/>
    <property type="match status" value="1"/>
</dbReference>
<evidence type="ECO:0000259" key="2">
    <source>
        <dbReference type="Pfam" id="PF13592"/>
    </source>
</evidence>
<dbReference type="AlphaFoldDB" id="A0A3G8MBS2"/>
<dbReference type="SUPFAM" id="SSF46689">
    <property type="entry name" value="Homeodomain-like"/>
    <property type="match status" value="1"/>
</dbReference>
<reference evidence="3 4" key="1">
    <citation type="submission" date="2018-11" db="EMBL/GenBank/DDBJ databases">
        <title>Genome squencing of methanotrophic bacteria isolated from alkaline groundwater in Korea.</title>
        <authorList>
            <person name="Nguyen L.N."/>
        </authorList>
    </citation>
    <scope>NUCLEOTIDE SEQUENCE [LARGE SCALE GENOMIC DNA]</scope>
    <source>
        <strain evidence="3 4">GW6</strain>
        <plasmid evidence="4">pgw6_1</plasmid>
    </source>
</reference>
<dbReference type="Proteomes" id="UP000273982">
    <property type="component" value="Plasmid pGW6_1"/>
</dbReference>
<gene>
    <name evidence="3" type="ORF">EHO51_17980</name>
</gene>
<sequence length="197" mass="21786">MNRWRRVMAMIAAHLSVDALRERYVSSSNAREARHFHAIWLLAKGHAIGEVAEMTSFGRRWIEQLAARYNAEGPESLGDLHRRNGSLASVLKPELLDKLRLRLKEPPDDGGLWTSAKVAAFLARELGLEKVAVQRGWEALKACGMSIQAPRPKNPKSASPEEAAAFKKTSKTPSPRKPRNIRSGWSKSSPATNTGLA</sequence>
<feature type="region of interest" description="Disordered" evidence="1">
    <location>
        <begin position="147"/>
        <end position="197"/>
    </location>
</feature>
<dbReference type="InterPro" id="IPR009057">
    <property type="entry name" value="Homeodomain-like_sf"/>
</dbReference>
<dbReference type="EMBL" id="CP034087">
    <property type="protein sequence ID" value="AZG78735.1"/>
    <property type="molecule type" value="Genomic_DNA"/>
</dbReference>
<feature type="compositionally biased region" description="Basic residues" evidence="1">
    <location>
        <begin position="168"/>
        <end position="180"/>
    </location>
</feature>
<dbReference type="InterPro" id="IPR025959">
    <property type="entry name" value="Winged_HTH_dom"/>
</dbReference>
<feature type="compositionally biased region" description="Polar residues" evidence="1">
    <location>
        <begin position="183"/>
        <end position="197"/>
    </location>
</feature>
<dbReference type="KEGG" id="mros:EHO51_17980"/>
<evidence type="ECO:0000256" key="1">
    <source>
        <dbReference type="SAM" id="MobiDB-lite"/>
    </source>
</evidence>